<gene>
    <name evidence="1" type="ORF">LMG27177_02286</name>
</gene>
<evidence type="ECO:0000313" key="1">
    <source>
        <dbReference type="EMBL" id="CAB3787771.1"/>
    </source>
</evidence>
<organism evidence="1 2">
    <name type="scientific">Paraburkholderia fynbosensis</name>
    <dbReference type="NCBI Taxonomy" id="1200993"/>
    <lineage>
        <taxon>Bacteria</taxon>
        <taxon>Pseudomonadati</taxon>
        <taxon>Pseudomonadota</taxon>
        <taxon>Betaproteobacteria</taxon>
        <taxon>Burkholderiales</taxon>
        <taxon>Burkholderiaceae</taxon>
        <taxon>Paraburkholderia</taxon>
    </lineage>
</organism>
<protein>
    <submittedName>
        <fullName evidence="1">Uncharacterized protein</fullName>
    </submittedName>
</protein>
<evidence type="ECO:0000313" key="2">
    <source>
        <dbReference type="Proteomes" id="UP000494252"/>
    </source>
</evidence>
<name>A0A6J5FXI3_9BURK</name>
<proteinExistence type="predicted"/>
<keyword evidence="2" id="KW-1185">Reference proteome</keyword>
<accession>A0A6J5FXI3</accession>
<sequence>MKMYAPASFLTDLLHPFFDRVVTALAHMRSPSPVTEHNQYRLASEQKYRLDPGNPPRARILANTLDF</sequence>
<reference evidence="1 2" key="1">
    <citation type="submission" date="2020-04" db="EMBL/GenBank/DDBJ databases">
        <authorList>
            <person name="De Canck E."/>
        </authorList>
    </citation>
    <scope>NUCLEOTIDE SEQUENCE [LARGE SCALE GENOMIC DNA]</scope>
    <source>
        <strain evidence="1 2">LMG 27177</strain>
    </source>
</reference>
<dbReference type="EMBL" id="CADIKI010000005">
    <property type="protein sequence ID" value="CAB3787771.1"/>
    <property type="molecule type" value="Genomic_DNA"/>
</dbReference>
<dbReference type="RefSeq" id="WP_175159530.1">
    <property type="nucleotide sequence ID" value="NZ_CADIKI010000005.1"/>
</dbReference>
<dbReference type="AlphaFoldDB" id="A0A6J5FXI3"/>
<dbReference type="Proteomes" id="UP000494252">
    <property type="component" value="Unassembled WGS sequence"/>
</dbReference>